<organism evidence="2 3">
    <name type="scientific">Nitratireductor kimnyeongensis</name>
    <dbReference type="NCBI Taxonomy" id="430679"/>
    <lineage>
        <taxon>Bacteria</taxon>
        <taxon>Pseudomonadati</taxon>
        <taxon>Pseudomonadota</taxon>
        <taxon>Alphaproteobacteria</taxon>
        <taxon>Hyphomicrobiales</taxon>
        <taxon>Phyllobacteriaceae</taxon>
        <taxon>Nitratireductor</taxon>
    </lineage>
</organism>
<name>A0ABW0TDN4_9HYPH</name>
<sequence length="176" mass="18703">MAKQAFDAAANRLASHLAPRAADRDGVGRERYLLASRQFLGTTIDVDETYAWGQEEVARLDAQMAEVADRIVPGASVGQAQDALDADPRYQIHGVDALARWMQERADEASAARIASRTESTPSGTTTWSATSPASMMSASLTPIRVLEHVGWTTASRSLCNSGSRGATNSAAIIAP</sequence>
<keyword evidence="3" id="KW-1185">Reference proteome</keyword>
<feature type="region of interest" description="Disordered" evidence="1">
    <location>
        <begin position="110"/>
        <end position="134"/>
    </location>
</feature>
<dbReference type="Proteomes" id="UP001596107">
    <property type="component" value="Unassembled WGS sequence"/>
</dbReference>
<dbReference type="RefSeq" id="WP_378597247.1">
    <property type="nucleotide sequence ID" value="NZ_JBHSNB010000010.1"/>
</dbReference>
<gene>
    <name evidence="2" type="ORF">ACFPOD_19395</name>
</gene>
<dbReference type="InterPro" id="IPR010281">
    <property type="entry name" value="DUF885"/>
</dbReference>
<dbReference type="Pfam" id="PF05960">
    <property type="entry name" value="DUF885"/>
    <property type="match status" value="1"/>
</dbReference>
<dbReference type="EMBL" id="JBHSNB010000010">
    <property type="protein sequence ID" value="MFC5587283.1"/>
    <property type="molecule type" value="Genomic_DNA"/>
</dbReference>
<protein>
    <submittedName>
        <fullName evidence="2">DUF885 family protein</fullName>
    </submittedName>
</protein>
<proteinExistence type="predicted"/>
<evidence type="ECO:0000256" key="1">
    <source>
        <dbReference type="SAM" id="MobiDB-lite"/>
    </source>
</evidence>
<reference evidence="3" key="1">
    <citation type="journal article" date="2019" name="Int. J. Syst. Evol. Microbiol.">
        <title>The Global Catalogue of Microorganisms (GCM) 10K type strain sequencing project: providing services to taxonomists for standard genome sequencing and annotation.</title>
        <authorList>
            <consortium name="The Broad Institute Genomics Platform"/>
            <consortium name="The Broad Institute Genome Sequencing Center for Infectious Disease"/>
            <person name="Wu L."/>
            <person name="Ma J."/>
        </authorList>
    </citation>
    <scope>NUCLEOTIDE SEQUENCE [LARGE SCALE GENOMIC DNA]</scope>
    <source>
        <strain evidence="3">JCM 3366</strain>
    </source>
</reference>
<feature type="compositionally biased region" description="Low complexity" evidence="1">
    <location>
        <begin position="120"/>
        <end position="134"/>
    </location>
</feature>
<evidence type="ECO:0000313" key="2">
    <source>
        <dbReference type="EMBL" id="MFC5587283.1"/>
    </source>
</evidence>
<comment type="caution">
    <text evidence="2">The sequence shown here is derived from an EMBL/GenBank/DDBJ whole genome shotgun (WGS) entry which is preliminary data.</text>
</comment>
<evidence type="ECO:0000313" key="3">
    <source>
        <dbReference type="Proteomes" id="UP001596107"/>
    </source>
</evidence>
<accession>A0ABW0TDN4</accession>